<sequence>MDRVHIISQIQCDVSSERLEDPEDDEQRIRQAKRRLALPPHDVTTAQKYMTFYRMTDLISRLTNVEVEEISAGGHGIMGTQITPHCPRCL</sequence>
<reference evidence="2" key="1">
    <citation type="journal article" date="2015" name="Nat. Genet.">
        <title>The genome and transcriptome of the zoonotic hookworm Ancylostoma ceylanicum identify infection-specific gene families.</title>
        <authorList>
            <person name="Schwarz E.M."/>
            <person name="Hu Y."/>
            <person name="Antoshechkin I."/>
            <person name="Miller M.M."/>
            <person name="Sternberg P.W."/>
            <person name="Aroian R.V."/>
        </authorList>
    </citation>
    <scope>NUCLEOTIDE SEQUENCE</scope>
    <source>
        <strain evidence="2">HY135</strain>
    </source>
</reference>
<evidence type="ECO:0000313" key="2">
    <source>
        <dbReference type="Proteomes" id="UP000024635"/>
    </source>
</evidence>
<accession>A0A016TFJ7</accession>
<name>A0A016TFJ7_9BILA</name>
<gene>
    <name evidence="1" type="primary">Acey_s0108.g78</name>
    <name evidence="1" type="ORF">Y032_0108g78</name>
</gene>
<dbReference type="EMBL" id="JARK01001444">
    <property type="protein sequence ID" value="EYC01393.1"/>
    <property type="molecule type" value="Genomic_DNA"/>
</dbReference>
<dbReference type="OrthoDB" id="3200163at2759"/>
<organism evidence="1 2">
    <name type="scientific">Ancylostoma ceylanicum</name>
    <dbReference type="NCBI Taxonomy" id="53326"/>
    <lineage>
        <taxon>Eukaryota</taxon>
        <taxon>Metazoa</taxon>
        <taxon>Ecdysozoa</taxon>
        <taxon>Nematoda</taxon>
        <taxon>Chromadorea</taxon>
        <taxon>Rhabditida</taxon>
        <taxon>Rhabditina</taxon>
        <taxon>Rhabditomorpha</taxon>
        <taxon>Strongyloidea</taxon>
        <taxon>Ancylostomatidae</taxon>
        <taxon>Ancylostomatinae</taxon>
        <taxon>Ancylostoma</taxon>
    </lineage>
</organism>
<protein>
    <submittedName>
        <fullName evidence="1">Uncharacterized protein</fullName>
    </submittedName>
</protein>
<evidence type="ECO:0000313" key="1">
    <source>
        <dbReference type="EMBL" id="EYC01393.1"/>
    </source>
</evidence>
<dbReference type="Proteomes" id="UP000024635">
    <property type="component" value="Unassembled WGS sequence"/>
</dbReference>
<keyword evidence="2" id="KW-1185">Reference proteome</keyword>
<dbReference type="AlphaFoldDB" id="A0A016TFJ7"/>
<comment type="caution">
    <text evidence="1">The sequence shown here is derived from an EMBL/GenBank/DDBJ whole genome shotgun (WGS) entry which is preliminary data.</text>
</comment>
<proteinExistence type="predicted"/>